<dbReference type="PROSITE" id="PS50048">
    <property type="entry name" value="ZN2_CY6_FUNGAL_2"/>
    <property type="match status" value="1"/>
</dbReference>
<name>A0A8T9CII4_9HELO</name>
<accession>A0A8T9CII4</accession>
<dbReference type="PANTHER" id="PTHR38111:SF2">
    <property type="entry name" value="FINGER DOMAIN PROTEIN, PUTATIVE (AFU_ORTHOLOGUE AFUA_1G01560)-RELATED"/>
    <property type="match status" value="1"/>
</dbReference>
<dbReference type="Proteomes" id="UP000469558">
    <property type="component" value="Unassembled WGS sequence"/>
</dbReference>
<evidence type="ECO:0000259" key="2">
    <source>
        <dbReference type="PROSITE" id="PS50048"/>
    </source>
</evidence>
<organism evidence="3 4">
    <name type="scientific">Lachnellula suecica</name>
    <dbReference type="NCBI Taxonomy" id="602035"/>
    <lineage>
        <taxon>Eukaryota</taxon>
        <taxon>Fungi</taxon>
        <taxon>Dikarya</taxon>
        <taxon>Ascomycota</taxon>
        <taxon>Pezizomycotina</taxon>
        <taxon>Leotiomycetes</taxon>
        <taxon>Helotiales</taxon>
        <taxon>Lachnaceae</taxon>
        <taxon>Lachnellula</taxon>
    </lineage>
</organism>
<dbReference type="OrthoDB" id="3525185at2759"/>
<dbReference type="PANTHER" id="PTHR38111">
    <property type="entry name" value="ZN(2)-C6 FUNGAL-TYPE DOMAIN-CONTAINING PROTEIN-RELATED"/>
    <property type="match status" value="1"/>
</dbReference>
<evidence type="ECO:0000313" key="3">
    <source>
        <dbReference type="EMBL" id="TVY85428.1"/>
    </source>
</evidence>
<gene>
    <name evidence="3" type="ORF">LSUE1_G000474</name>
</gene>
<feature type="domain" description="Zn(2)-C6 fungal-type" evidence="2">
    <location>
        <begin position="14"/>
        <end position="42"/>
    </location>
</feature>
<dbReference type="Gene3D" id="4.10.240.10">
    <property type="entry name" value="Zn(2)-C6 fungal-type DNA-binding domain"/>
    <property type="match status" value="1"/>
</dbReference>
<dbReference type="GO" id="GO:0000981">
    <property type="term" value="F:DNA-binding transcription factor activity, RNA polymerase II-specific"/>
    <property type="evidence" value="ECO:0007669"/>
    <property type="project" value="InterPro"/>
</dbReference>
<evidence type="ECO:0000313" key="4">
    <source>
        <dbReference type="Proteomes" id="UP000469558"/>
    </source>
</evidence>
<dbReference type="InterPro" id="IPR001138">
    <property type="entry name" value="Zn2Cys6_DnaBD"/>
</dbReference>
<dbReference type="InterPro" id="IPR053178">
    <property type="entry name" value="Osmoadaptation_assoc"/>
</dbReference>
<dbReference type="Pfam" id="PF00172">
    <property type="entry name" value="Zn_clus"/>
    <property type="match status" value="1"/>
</dbReference>
<reference evidence="3 4" key="1">
    <citation type="submission" date="2018-05" db="EMBL/GenBank/DDBJ databases">
        <title>Genome sequencing and assembly of the regulated plant pathogen Lachnellula willkommii and related sister species for the development of diagnostic species identification markers.</title>
        <authorList>
            <person name="Giroux E."/>
            <person name="Bilodeau G."/>
        </authorList>
    </citation>
    <scope>NUCLEOTIDE SEQUENCE [LARGE SCALE GENOMIC DNA]</scope>
    <source>
        <strain evidence="3 4">CBS 268.59</strain>
    </source>
</reference>
<dbReference type="CDD" id="cd00067">
    <property type="entry name" value="GAL4"/>
    <property type="match status" value="1"/>
</dbReference>
<dbReference type="AlphaFoldDB" id="A0A8T9CII4"/>
<protein>
    <recommendedName>
        <fullName evidence="2">Zn(2)-C6 fungal-type domain-containing protein</fullName>
    </recommendedName>
</protein>
<dbReference type="SUPFAM" id="SSF57701">
    <property type="entry name" value="Zn2/Cys6 DNA-binding domain"/>
    <property type="match status" value="1"/>
</dbReference>
<dbReference type="SMART" id="SM00066">
    <property type="entry name" value="GAL4"/>
    <property type="match status" value="1"/>
</dbReference>
<keyword evidence="4" id="KW-1185">Reference proteome</keyword>
<dbReference type="PROSITE" id="PS00463">
    <property type="entry name" value="ZN2_CY6_FUNGAL_1"/>
    <property type="match status" value="1"/>
</dbReference>
<sequence>MVGVGGRSGGIVAGCHTCRRRRVKCDETHPACKRCAKAKIICEGYARDLKFVDEKGRAQKRVQIKRQAYLQAVQAEDKQIKAERRSKSRESSDGELGPVEKTLSLAGFRDKVQLSFTIHNLFKGWRLFVPWMMRGYRGTDDCTTTQSVQALSAVYFGRMHNDRKIFDLGMISYCNALRLLGSDLKDNKAAFSVSAVTNVLALVIFEMMACSQGGMIQHLGGVQKIILARGPERHQTLPDLHVLENARLGMVHGYMEKKKRCFLEEPQWCTVPWIKHPEEKTLFSLITDRKCHMSGLLEDMEALRTGKLASPSDIQTLCQEVCTQLHELYTWRAAWEAEYPNCCWTVPVDDPKFPYSTALYFNTMSRAVELGHYNTILSLLCRMGRILMGPDFSSTVPAISIPIVRTNPWLLLPGDPKTIQDVGTEFLRLVPYILGEHTSGGYFQVMFPLRATFEVFPPGSDEWNYCQRTFNEIADDGGFEVARRMMPNGLAGRMLQDQENFT</sequence>
<dbReference type="GO" id="GO:0008270">
    <property type="term" value="F:zinc ion binding"/>
    <property type="evidence" value="ECO:0007669"/>
    <property type="project" value="InterPro"/>
</dbReference>
<comment type="caution">
    <text evidence="3">The sequence shown here is derived from an EMBL/GenBank/DDBJ whole genome shotgun (WGS) entry which is preliminary data.</text>
</comment>
<evidence type="ECO:0000256" key="1">
    <source>
        <dbReference type="ARBA" id="ARBA00023242"/>
    </source>
</evidence>
<keyword evidence="1" id="KW-0539">Nucleus</keyword>
<dbReference type="InterPro" id="IPR036864">
    <property type="entry name" value="Zn2-C6_fun-type_DNA-bd_sf"/>
</dbReference>
<proteinExistence type="predicted"/>
<dbReference type="EMBL" id="QGMK01000008">
    <property type="protein sequence ID" value="TVY85428.1"/>
    <property type="molecule type" value="Genomic_DNA"/>
</dbReference>